<dbReference type="OrthoDB" id="4795870at2"/>
<protein>
    <recommendedName>
        <fullName evidence="4">Tubulin-like protein</fullName>
    </recommendedName>
</protein>
<reference evidence="2 3" key="1">
    <citation type="submission" date="2018-11" db="EMBL/GenBank/DDBJ databases">
        <title>Genomes From Bacteria Associated with the Canine Oral Cavity: a Test Case for Automated Genome-Based Taxonomic Assignment.</title>
        <authorList>
            <person name="Coil D.A."/>
            <person name="Jospin G."/>
            <person name="Darling A.E."/>
            <person name="Wallis C."/>
            <person name="Davis I.J."/>
            <person name="Harris S."/>
            <person name="Eisen J.A."/>
            <person name="Holcombe L.J."/>
            <person name="O'Flynn C."/>
        </authorList>
    </citation>
    <scope>NUCLEOTIDE SEQUENCE [LARGE SCALE GENOMIC DNA]</scope>
    <source>
        <strain evidence="2 3">OH2822_COT-296</strain>
    </source>
</reference>
<evidence type="ECO:0000313" key="2">
    <source>
        <dbReference type="EMBL" id="RRD47626.1"/>
    </source>
</evidence>
<evidence type="ECO:0000313" key="3">
    <source>
        <dbReference type="Proteomes" id="UP000280935"/>
    </source>
</evidence>
<feature type="region of interest" description="Disordered" evidence="1">
    <location>
        <begin position="568"/>
        <end position="587"/>
    </location>
</feature>
<gene>
    <name evidence="2" type="ORF">EII35_14770</name>
</gene>
<dbReference type="AlphaFoldDB" id="A0A3P1WNW4"/>
<evidence type="ECO:0000256" key="1">
    <source>
        <dbReference type="SAM" id="MobiDB-lite"/>
    </source>
</evidence>
<dbReference type="Proteomes" id="UP000280935">
    <property type="component" value="Unassembled WGS sequence"/>
</dbReference>
<dbReference type="EMBL" id="RQYT01000062">
    <property type="protein sequence ID" value="RRD47626.1"/>
    <property type="molecule type" value="Genomic_DNA"/>
</dbReference>
<dbReference type="InterPro" id="IPR025904">
    <property type="entry name" value="Tubulin-like"/>
</dbReference>
<evidence type="ECO:0008006" key="4">
    <source>
        <dbReference type="Google" id="ProtNLM"/>
    </source>
</evidence>
<organism evidence="2 3">
    <name type="scientific">Arachnia propionica</name>
    <dbReference type="NCBI Taxonomy" id="1750"/>
    <lineage>
        <taxon>Bacteria</taxon>
        <taxon>Bacillati</taxon>
        <taxon>Actinomycetota</taxon>
        <taxon>Actinomycetes</taxon>
        <taxon>Propionibacteriales</taxon>
        <taxon>Propionibacteriaceae</taxon>
        <taxon>Arachnia</taxon>
    </lineage>
</organism>
<sequence length="1146" mass="126749">MTMANMHPILFLGLGGTGGKVLGVIQNTLARRLRGVGVDEIPDGIQFLHIDVPAQRDAEEGGYAFGLSPDDYHALTVANSSYNTAHRDFHRALGPGSDAARSFERWAPRPGSVSDASGEGAHQMRAYGRVVALDQLPQISRAIHARLVTCVQGRDQLNPAATALGQAGLGQPIQKPLVIVIGSLTGGSGAGLVGDVLDVLHSLEGVLPHSAITTLFSPDVHAGNGAGSPGLAPNALAAVCELIAQDYSPGVGRTETGYQPTRDAIFNAKNLPNAPSSGTEAYFLVGASSQRGTVFTRPQDVYRVVGSMYADLAMNPNLLGSFVAYTLTNYDSAKQHATDHLGLTSENSYDNPNLMGLGFGQLSIGRSFFAQYAHERLMRLMADQLLEAHLNVPATDRGKSNEVLLDQAIHTHYEKFVQSLQLNERDTRNVQNDDIHHQVTIRDTPAYENLLHDFGLRLQQHIEQHGRGNHVSTETAYEQAHTDALLEMREAEPGSSYTPLRELARQLFHENLEQFEHDLQARLLNQIPAAIAAYGFPVVLGMLRMLREHLVEAAHQLSSQALDAERDAASHLQHLQHGRPGMSRRIRKDSQELSDILEDAKDPIIWLVHGDELRATSSLVADLLQGTIDPWIAAIQSSLDGLRNRVDSPLPGGGTLRTTWPSATEGVPHHLRPSAVEFTLEDVEEFPQEFLRQVTARMPGTDEDLATQLASTEQIQQRALDDAIRDLITGKRDDLNTGRRIEWTDLPVAQQAENWVSKLRDRAKARSAVIRLAFTAEDLDDRVVDWLNDPNSGTRQYLDCTLREYLNPPANSVTDEEIRRRHDTMVTEFEKLMAAAVPLVQLNEALFSQVHGGRPETGLILDAVDVPALDQAIQNRLGTQPLPQRLKAVVARFFPNQPLSTEGTPSPSITLLSSTAAPFHLLVAGSILGPAANSGDATSERGWRNRRSRPLPEYLPLAIETQKRLLQGLFIGRLTGQVEMDRRRPELLRVRLEDGRWMEVPLHGLRLRHSQFPQRDYPGRFLESLIPALVEAHRRSDLTPLHPYQHLHRLGVSHTRYPFPMAEWIERGGEFPQTNDVFRLSAADNVEARRKQVEKALTELRDSFDHLARLGEDVSPELLPTLEIIGIAHEAIDELLRHATVVEERF</sequence>
<accession>A0A3P1WNW4</accession>
<feature type="compositionally biased region" description="Basic residues" evidence="1">
    <location>
        <begin position="574"/>
        <end position="587"/>
    </location>
</feature>
<proteinExistence type="predicted"/>
<dbReference type="Pfam" id="PF13809">
    <property type="entry name" value="Tubulin_2"/>
    <property type="match status" value="1"/>
</dbReference>
<name>A0A3P1WNW4_9ACTN</name>
<comment type="caution">
    <text evidence="2">The sequence shown here is derived from an EMBL/GenBank/DDBJ whole genome shotgun (WGS) entry which is preliminary data.</text>
</comment>